<organism evidence="3 4">
    <name type="scientific">Arenibacterium halophilum</name>
    <dbReference type="NCBI Taxonomy" id="2583821"/>
    <lineage>
        <taxon>Bacteria</taxon>
        <taxon>Pseudomonadati</taxon>
        <taxon>Pseudomonadota</taxon>
        <taxon>Alphaproteobacteria</taxon>
        <taxon>Rhodobacterales</taxon>
        <taxon>Paracoccaceae</taxon>
        <taxon>Arenibacterium</taxon>
    </lineage>
</organism>
<feature type="signal peptide" evidence="1">
    <location>
        <begin position="1"/>
        <end position="20"/>
    </location>
</feature>
<dbReference type="InterPro" id="IPR035437">
    <property type="entry name" value="SNase_OB-fold_sf"/>
</dbReference>
<comment type="caution">
    <text evidence="3">The sequence shown here is derived from an EMBL/GenBank/DDBJ whole genome shotgun (WGS) entry which is preliminary data.</text>
</comment>
<name>A0ABY2XCY8_9RHOB</name>
<evidence type="ECO:0000259" key="2">
    <source>
        <dbReference type="SMART" id="SM00318"/>
    </source>
</evidence>
<accession>A0ABY2XCY8</accession>
<protein>
    <submittedName>
        <fullName evidence="3">Thermonuclease family protein</fullName>
    </submittedName>
</protein>
<dbReference type="EMBL" id="VCPC01000001">
    <property type="protein sequence ID" value="TMV14886.1"/>
    <property type="molecule type" value="Genomic_DNA"/>
</dbReference>
<dbReference type="SMART" id="SM00318">
    <property type="entry name" value="SNc"/>
    <property type="match status" value="1"/>
</dbReference>
<dbReference type="Pfam" id="PF00565">
    <property type="entry name" value="SNase"/>
    <property type="match status" value="1"/>
</dbReference>
<dbReference type="Gene3D" id="2.40.50.90">
    <property type="match status" value="1"/>
</dbReference>
<dbReference type="InterPro" id="IPR016071">
    <property type="entry name" value="Staphylococal_nuclease_OB-fold"/>
</dbReference>
<evidence type="ECO:0000313" key="3">
    <source>
        <dbReference type="EMBL" id="TMV14886.1"/>
    </source>
</evidence>
<keyword evidence="1" id="KW-0732">Signal</keyword>
<dbReference type="PANTHER" id="PTHR12302:SF26">
    <property type="entry name" value="BLR1266 PROTEIN"/>
    <property type="match status" value="1"/>
</dbReference>
<feature type="chain" id="PRO_5045738968" evidence="1">
    <location>
        <begin position="21"/>
        <end position="222"/>
    </location>
</feature>
<evidence type="ECO:0000256" key="1">
    <source>
        <dbReference type="SAM" id="SignalP"/>
    </source>
</evidence>
<proteinExistence type="predicted"/>
<feature type="domain" description="TNase-like" evidence="2">
    <location>
        <begin position="20"/>
        <end position="143"/>
    </location>
</feature>
<evidence type="ECO:0000313" key="4">
    <source>
        <dbReference type="Proteomes" id="UP001191082"/>
    </source>
</evidence>
<gene>
    <name evidence="3" type="ORF">FGK64_02590</name>
</gene>
<reference evidence="3 4" key="1">
    <citation type="submission" date="2019-05" db="EMBL/GenBank/DDBJ databases">
        <title>Marivita sp. nov. isolated from sea sediment.</title>
        <authorList>
            <person name="Kim W."/>
        </authorList>
    </citation>
    <scope>NUCLEOTIDE SEQUENCE [LARGE SCALE GENOMIC DNA]</scope>
    <source>
        <strain evidence="3 4">CAU 1492</strain>
    </source>
</reference>
<dbReference type="Proteomes" id="UP001191082">
    <property type="component" value="Unassembled WGS sequence"/>
</dbReference>
<keyword evidence="4" id="KW-1185">Reference proteome</keyword>
<sequence length="222" mass="24894">MLRICSWLVLAVLAGSVASADPAGRIRVIDADTWDVGGVRVRLFGIDAPERDQTCRRADSSDWPCGQWTTDETARLYHGRTADCHAVTVDRYQRVVARCQVNGADAGREMVQQGLAFAYRKYSMDYDLDEKRAVVSGVGIHGAETMRPAEFRTAQRKVVKVPAQSSQHSCSIKGNISSKGERIYHVPRQDHYSKTRISPHKGERWFCSEAEARAAGWRRAKR</sequence>
<dbReference type="PANTHER" id="PTHR12302">
    <property type="entry name" value="EBNA2 BINDING PROTEIN P100"/>
    <property type="match status" value="1"/>
</dbReference>
<dbReference type="SUPFAM" id="SSF50199">
    <property type="entry name" value="Staphylococcal nuclease"/>
    <property type="match status" value="1"/>
</dbReference>